<organism evidence="2 3">
    <name type="scientific">Cairina moschata</name>
    <name type="common">Muscovy duck</name>
    <dbReference type="NCBI Taxonomy" id="8855"/>
    <lineage>
        <taxon>Eukaryota</taxon>
        <taxon>Metazoa</taxon>
        <taxon>Chordata</taxon>
        <taxon>Craniata</taxon>
        <taxon>Vertebrata</taxon>
        <taxon>Euteleostomi</taxon>
        <taxon>Archelosauria</taxon>
        <taxon>Archosauria</taxon>
        <taxon>Dinosauria</taxon>
        <taxon>Saurischia</taxon>
        <taxon>Theropoda</taxon>
        <taxon>Coelurosauria</taxon>
        <taxon>Aves</taxon>
        <taxon>Neognathae</taxon>
        <taxon>Galloanserae</taxon>
        <taxon>Anseriformes</taxon>
        <taxon>Anatidae</taxon>
        <taxon>Anatinae</taxon>
        <taxon>Cairina</taxon>
    </lineage>
</organism>
<dbReference type="Ensembl" id="ENSCMMT00000026023.1">
    <property type="protein sequence ID" value="ENSCMMP00000023774.1"/>
    <property type="gene ID" value="ENSCMMG00000014815.1"/>
</dbReference>
<evidence type="ECO:0000313" key="3">
    <source>
        <dbReference type="Proteomes" id="UP000694556"/>
    </source>
</evidence>
<sequence length="409" mass="44809">MRREHDCSGSLEIEECNSATMMEGLKKRTRKAFGIRKKEKDTDSTGSPDRDGIKKSNGAPNGFYAEIDWDRYNSPELDEEGYSIRPEEPGSTRGKHFYSSSESEEEEEAHKKFNIKIKPLQAKDILKSAATVDELKASVGNIALSPSPVVRRSHGPGAPRPRRTPAGEYRGAVCVCVCVYLHTLCVCAKPCLGTPQNTKGPIFQCPPVQLCPTAAIRCITQHKLKHFGTQMCLQHCSKGEYQPSPPGPHPSCVCARLGQAWSNAASSVSLPVCCGLVRGAAALQHFRLVSQPFTLSSTETSRVNAQHGWLQGAGSALCPWDLRQLLQRCGMSRLLPGAAGLVIPMCILTKMHRIEVQNAFNTLILDATPLLSILRAPTCMLCKLPAGPGHKLPTNTRTCTHRHFLWSFL</sequence>
<feature type="region of interest" description="Disordered" evidence="1">
    <location>
        <begin position="27"/>
        <end position="106"/>
    </location>
</feature>
<name>A0A8C3GP55_CAIMO</name>
<dbReference type="AlphaFoldDB" id="A0A8C3GP55"/>
<reference evidence="2" key="3">
    <citation type="submission" date="2025-09" db="UniProtKB">
        <authorList>
            <consortium name="Ensembl"/>
        </authorList>
    </citation>
    <scope>IDENTIFICATION</scope>
</reference>
<protein>
    <recommendedName>
        <fullName evidence="4">SH3-containing GRB2-like protein 3-interacting protein 1</fullName>
    </recommendedName>
</protein>
<evidence type="ECO:0000313" key="2">
    <source>
        <dbReference type="Ensembl" id="ENSCMMP00000023774.1"/>
    </source>
</evidence>
<keyword evidence="3" id="KW-1185">Reference proteome</keyword>
<feature type="compositionally biased region" description="Basic and acidic residues" evidence="1">
    <location>
        <begin position="36"/>
        <end position="54"/>
    </location>
</feature>
<reference evidence="2" key="2">
    <citation type="submission" date="2025-08" db="UniProtKB">
        <authorList>
            <consortium name="Ensembl"/>
        </authorList>
    </citation>
    <scope>IDENTIFICATION</scope>
</reference>
<dbReference type="Proteomes" id="UP000694556">
    <property type="component" value="Chromosome 8"/>
</dbReference>
<accession>A0A8C3GP55</accession>
<proteinExistence type="predicted"/>
<reference evidence="2" key="1">
    <citation type="submission" date="2018-09" db="EMBL/GenBank/DDBJ databases">
        <title>Common duck and Muscovy duck high density SNP chip.</title>
        <authorList>
            <person name="Vignal A."/>
            <person name="Thebault N."/>
            <person name="Warren W.C."/>
        </authorList>
    </citation>
    <scope>NUCLEOTIDE SEQUENCE [LARGE SCALE GENOMIC DNA]</scope>
</reference>
<evidence type="ECO:0000256" key="1">
    <source>
        <dbReference type="SAM" id="MobiDB-lite"/>
    </source>
</evidence>
<evidence type="ECO:0008006" key="4">
    <source>
        <dbReference type="Google" id="ProtNLM"/>
    </source>
</evidence>